<dbReference type="InterPro" id="IPR013783">
    <property type="entry name" value="Ig-like_fold"/>
</dbReference>
<keyword evidence="8" id="KW-1064">Adaptive immunity</keyword>
<evidence type="ECO:0000259" key="10">
    <source>
        <dbReference type="PROSITE" id="PS50835"/>
    </source>
</evidence>
<dbReference type="Gene3D" id="2.60.40.10">
    <property type="entry name" value="Immunoglobulins"/>
    <property type="match status" value="1"/>
</dbReference>
<dbReference type="PANTHER" id="PTHR19339">
    <property type="entry name" value="T CELL RECEPTOR ALPHA VARIABLE 39"/>
    <property type="match status" value="1"/>
</dbReference>
<keyword evidence="5" id="KW-1015">Disulfide bond</keyword>
<evidence type="ECO:0000256" key="4">
    <source>
        <dbReference type="ARBA" id="ARBA00023136"/>
    </source>
</evidence>
<organism evidence="11">
    <name type="scientific">Xenopus tropicalis</name>
    <name type="common">Western clawed frog</name>
    <name type="synonym">Silurana tropicalis</name>
    <dbReference type="NCBI Taxonomy" id="8364"/>
    <lineage>
        <taxon>Eukaryota</taxon>
        <taxon>Metazoa</taxon>
        <taxon>Chordata</taxon>
        <taxon>Craniata</taxon>
        <taxon>Vertebrata</taxon>
        <taxon>Euteleostomi</taxon>
        <taxon>Amphibia</taxon>
        <taxon>Batrachia</taxon>
        <taxon>Anura</taxon>
        <taxon>Pipoidea</taxon>
        <taxon>Pipidae</taxon>
        <taxon>Xenopodinae</taxon>
        <taxon>Xenopus</taxon>
        <taxon>Silurana</taxon>
    </lineage>
</organism>
<dbReference type="InterPro" id="IPR051896">
    <property type="entry name" value="TCR_alpha_variable"/>
</dbReference>
<dbReference type="InterPro" id="IPR013106">
    <property type="entry name" value="Ig_V-set"/>
</dbReference>
<dbReference type="InterPro" id="IPR036179">
    <property type="entry name" value="Ig-like_dom_sf"/>
</dbReference>
<keyword evidence="3 9" id="KW-0732">Signal</keyword>
<evidence type="ECO:0000256" key="7">
    <source>
        <dbReference type="ARBA" id="ARBA00038651"/>
    </source>
</evidence>
<dbReference type="InParanoid" id="A0A803K5D4"/>
<evidence type="ECO:0000256" key="9">
    <source>
        <dbReference type="SAM" id="SignalP"/>
    </source>
</evidence>
<keyword evidence="8" id="KW-0391">Immunity</keyword>
<dbReference type="FunCoup" id="A0A803K5D4">
    <property type="interactions" value="178"/>
</dbReference>
<evidence type="ECO:0000256" key="8">
    <source>
        <dbReference type="ARBA" id="ARBA00043266"/>
    </source>
</evidence>
<dbReference type="AlphaFoldDB" id="A0A803K5D4"/>
<dbReference type="Ensembl" id="ENSXETT00000117316">
    <property type="protein sequence ID" value="ENSXETP00000115488"/>
    <property type="gene ID" value="ENSXETG00000042419"/>
</dbReference>
<name>A0A803K5D4_XENTR</name>
<dbReference type="GeneTree" id="ENSGT01070000257326"/>
<keyword evidence="4" id="KW-0472">Membrane</keyword>
<evidence type="ECO:0000256" key="5">
    <source>
        <dbReference type="ARBA" id="ARBA00023157"/>
    </source>
</evidence>
<keyword evidence="6" id="KW-0325">Glycoprotein</keyword>
<keyword evidence="8" id="KW-1279">T cell receptor</keyword>
<evidence type="ECO:0000256" key="1">
    <source>
        <dbReference type="ARBA" id="ARBA00004236"/>
    </source>
</evidence>
<dbReference type="InterPro" id="IPR007110">
    <property type="entry name" value="Ig-like_dom"/>
</dbReference>
<dbReference type="GO" id="GO:0042101">
    <property type="term" value="C:T cell receptor complex"/>
    <property type="evidence" value="ECO:0007669"/>
    <property type="project" value="UniProtKB-KW"/>
</dbReference>
<dbReference type="SUPFAM" id="SSF48726">
    <property type="entry name" value="Immunoglobulin"/>
    <property type="match status" value="1"/>
</dbReference>
<keyword evidence="2" id="KW-1003">Cell membrane</keyword>
<proteinExistence type="predicted"/>
<accession>A0A803K5D4</accession>
<evidence type="ECO:0000313" key="11">
    <source>
        <dbReference type="Ensembl" id="ENSXETP00000115488"/>
    </source>
</evidence>
<evidence type="ECO:0000256" key="3">
    <source>
        <dbReference type="ARBA" id="ARBA00022729"/>
    </source>
</evidence>
<dbReference type="Pfam" id="PF07686">
    <property type="entry name" value="V-set"/>
    <property type="match status" value="1"/>
</dbReference>
<dbReference type="PANTHER" id="PTHR19339:SF5">
    <property type="entry name" value="IG-LIKE DOMAIN-CONTAINING PROTEIN"/>
    <property type="match status" value="1"/>
</dbReference>
<comment type="subcellular location">
    <subcellularLocation>
        <location evidence="1">Cell membrane</location>
    </subcellularLocation>
</comment>
<comment type="subunit">
    <text evidence="7">Alpha-beta TR is a heterodimer composed of an alpha and beta chain; disulfide-linked. The alpha-beta TR is associated with the transmembrane signaling CD3 coreceptor proteins to form the TR-CD3 (TcR or TCR). The assembly of alpha-beta TR heterodimers with CD3 occurs in the endoplasmic reticulum where a single alpha-beta TR heterodimer associates with one CD3D-CD3E heterodimer, one CD3G-CD3E heterodimer and one CD247 homodimer forming a stable octameric structure. CD3D-CD3E and CD3G-CD3E heterodimers preferentially associate with TR alpha and TR beta chains, respectively. The association of the CD247 homodimer is the last step of TcR assembly in the endoplasmic reticulum and is required for transport to the cell surface.</text>
</comment>
<reference evidence="11" key="2">
    <citation type="submission" date="2021-03" db="UniProtKB">
        <authorList>
            <consortium name="Ensembl"/>
        </authorList>
    </citation>
    <scope>IDENTIFICATION</scope>
</reference>
<dbReference type="PROSITE" id="PS50835">
    <property type="entry name" value="IG_LIKE"/>
    <property type="match status" value="1"/>
</dbReference>
<protein>
    <recommendedName>
        <fullName evidence="10">Ig-like domain-containing protein</fullName>
    </recommendedName>
</protein>
<sequence length="116" mass="13244">MILTIVKTLLSCYIYFFPDVNGNEEVKQIPQLASPVGGSSFNMACQYTTTFFSLQWYKQVPGGKLQLLTILRKDEEVTEDRFVFQLQQEKKLSTLTIKLVEVSDSGTYWCALEAQC</sequence>
<reference evidence="11" key="1">
    <citation type="journal article" date="2010" name="Science">
        <title>The genome of the Western clawed frog Xenopus tropicalis.</title>
        <authorList>
            <person name="Hellsten U."/>
            <person name="Harland R.M."/>
            <person name="Gilchrist M.J."/>
            <person name="Hendrix D."/>
            <person name="Jurka J."/>
            <person name="Kapitonov V."/>
            <person name="Ovcharenko I."/>
            <person name="Putnam N.H."/>
            <person name="Shu S."/>
            <person name="Taher L."/>
            <person name="Blitz I.L."/>
            <person name="Blumberg B."/>
            <person name="Dichmann D.S."/>
            <person name="Dubchak I."/>
            <person name="Amaya E."/>
            <person name="Detter J.C."/>
            <person name="Fletcher R."/>
            <person name="Gerhard D.S."/>
            <person name="Goodstein D."/>
            <person name="Graves T."/>
            <person name="Grigoriev I.V."/>
            <person name="Grimwood J."/>
            <person name="Kawashima T."/>
            <person name="Lindquist E."/>
            <person name="Lucas S.M."/>
            <person name="Mead P.E."/>
            <person name="Mitros T."/>
            <person name="Ogino H."/>
            <person name="Ohta Y."/>
            <person name="Poliakov A.V."/>
            <person name="Pollet N."/>
            <person name="Robert J."/>
            <person name="Salamov A."/>
            <person name="Sater A.K."/>
            <person name="Schmutz J."/>
            <person name="Terry A."/>
            <person name="Vize P.D."/>
            <person name="Warren W.C."/>
            <person name="Wells D."/>
            <person name="Wills A."/>
            <person name="Wilson R.K."/>
            <person name="Zimmerman L.B."/>
            <person name="Zorn A.M."/>
            <person name="Grainger R."/>
            <person name="Grammer T."/>
            <person name="Khokha M.K."/>
            <person name="Richardson P.M."/>
            <person name="Rokhsar D.S."/>
        </authorList>
    </citation>
    <scope>NUCLEOTIDE SEQUENCE [LARGE SCALE GENOMIC DNA]</scope>
    <source>
        <strain evidence="11">Nigerian</strain>
    </source>
</reference>
<feature type="domain" description="Ig-like" evidence="10">
    <location>
        <begin position="18"/>
        <end position="116"/>
    </location>
</feature>
<feature type="chain" id="PRO_5031135044" description="Ig-like domain-containing protein" evidence="9">
    <location>
        <begin position="23"/>
        <end position="116"/>
    </location>
</feature>
<evidence type="ECO:0000256" key="2">
    <source>
        <dbReference type="ARBA" id="ARBA00022475"/>
    </source>
</evidence>
<evidence type="ECO:0000256" key="6">
    <source>
        <dbReference type="ARBA" id="ARBA00023180"/>
    </source>
</evidence>
<feature type="signal peptide" evidence="9">
    <location>
        <begin position="1"/>
        <end position="22"/>
    </location>
</feature>